<sequence length="49" mass="5606">MALLYTKNISSEFTAAARDEHSSTINYQLPITSLARYDNHLNRPDITHD</sequence>
<dbReference type="AlphaFoldDB" id="A0A927A3U7"/>
<accession>A0A927A3U7</accession>
<dbReference type="RefSeq" id="WP_190564676.1">
    <property type="nucleotide sequence ID" value="NZ_JACJQU010000025.1"/>
</dbReference>
<protein>
    <submittedName>
        <fullName evidence="1">Uncharacterized protein</fullName>
    </submittedName>
</protein>
<comment type="caution">
    <text evidence="1">The sequence shown here is derived from an EMBL/GenBank/DDBJ whole genome shotgun (WGS) entry which is preliminary data.</text>
</comment>
<proteinExistence type="predicted"/>
<keyword evidence="2" id="KW-1185">Reference proteome</keyword>
<gene>
    <name evidence="1" type="ORF">H6G06_24515</name>
</gene>
<name>A0A927A3U7_9NOST</name>
<dbReference type="EMBL" id="JACJQU010000025">
    <property type="protein sequence ID" value="MBD2296556.1"/>
    <property type="molecule type" value="Genomic_DNA"/>
</dbReference>
<evidence type="ECO:0000313" key="1">
    <source>
        <dbReference type="EMBL" id="MBD2296556.1"/>
    </source>
</evidence>
<dbReference type="Proteomes" id="UP000662185">
    <property type="component" value="Unassembled WGS sequence"/>
</dbReference>
<reference evidence="2" key="1">
    <citation type="journal article" date="2020" name="ISME J.">
        <title>Comparative genomics reveals insights into cyanobacterial evolution and habitat adaptation.</title>
        <authorList>
            <person name="Chen M.Y."/>
            <person name="Teng W.K."/>
            <person name="Zhao L."/>
            <person name="Hu C.X."/>
            <person name="Zhou Y.K."/>
            <person name="Han B.P."/>
            <person name="Song L.R."/>
            <person name="Shu W.S."/>
        </authorList>
    </citation>
    <scope>NUCLEOTIDE SEQUENCE [LARGE SCALE GENOMIC DNA]</scope>
    <source>
        <strain evidence="2">FACHB-251</strain>
    </source>
</reference>
<organism evidence="1 2">
    <name type="scientific">Anabaena sphaerica FACHB-251</name>
    <dbReference type="NCBI Taxonomy" id="2692883"/>
    <lineage>
        <taxon>Bacteria</taxon>
        <taxon>Bacillati</taxon>
        <taxon>Cyanobacteriota</taxon>
        <taxon>Cyanophyceae</taxon>
        <taxon>Nostocales</taxon>
        <taxon>Nostocaceae</taxon>
        <taxon>Anabaena</taxon>
    </lineage>
</organism>
<evidence type="ECO:0000313" key="2">
    <source>
        <dbReference type="Proteomes" id="UP000662185"/>
    </source>
</evidence>